<proteinExistence type="predicted"/>
<dbReference type="AlphaFoldDB" id="A0A6M3KZD3"/>
<dbReference type="EMBL" id="MT142678">
    <property type="protein sequence ID" value="QJA87042.1"/>
    <property type="molecule type" value="Genomic_DNA"/>
</dbReference>
<name>A0A6M3KZD3_9ZZZZ</name>
<dbReference type="EMBL" id="MT141935">
    <property type="protein sequence ID" value="QJA72243.1"/>
    <property type="molecule type" value="Genomic_DNA"/>
</dbReference>
<gene>
    <name evidence="1" type="ORF">MM415A02830_0011</name>
    <name evidence="2" type="ORF">MM415B03058_0010</name>
</gene>
<evidence type="ECO:0000313" key="1">
    <source>
        <dbReference type="EMBL" id="QJA72243.1"/>
    </source>
</evidence>
<organism evidence="2">
    <name type="scientific">viral metagenome</name>
    <dbReference type="NCBI Taxonomy" id="1070528"/>
    <lineage>
        <taxon>unclassified sequences</taxon>
        <taxon>metagenomes</taxon>
        <taxon>organismal metagenomes</taxon>
    </lineage>
</organism>
<evidence type="ECO:0000313" key="2">
    <source>
        <dbReference type="EMBL" id="QJA87042.1"/>
    </source>
</evidence>
<accession>A0A6M3KZD3</accession>
<protein>
    <submittedName>
        <fullName evidence="2">Uncharacterized protein</fullName>
    </submittedName>
</protein>
<sequence length="139" mass="16340">MDWKQYRRNYNERVKELWGRTDVGYQNIKEAMTWGKKGEQYALSVMPSLGFSDISDYANRNNQFFIDFVATYNGRRVLVDATIKSSAYIPAKIKLARDLDIPLYILFVSPNFNKHYLRLVEDKHHSVIKLPMSVMRALK</sequence>
<reference evidence="2" key="1">
    <citation type="submission" date="2020-03" db="EMBL/GenBank/DDBJ databases">
        <title>The deep terrestrial virosphere.</title>
        <authorList>
            <person name="Holmfeldt K."/>
            <person name="Nilsson E."/>
            <person name="Simone D."/>
            <person name="Lopez-Fernandez M."/>
            <person name="Wu X."/>
            <person name="de Brujin I."/>
            <person name="Lundin D."/>
            <person name="Andersson A."/>
            <person name="Bertilsson S."/>
            <person name="Dopson M."/>
        </authorList>
    </citation>
    <scope>NUCLEOTIDE SEQUENCE</scope>
    <source>
        <strain evidence="1">MM415A02830</strain>
        <strain evidence="2">MM415B03058</strain>
    </source>
</reference>